<dbReference type="EMBL" id="WIXE01014447">
    <property type="protein sequence ID" value="KAK5974295.1"/>
    <property type="molecule type" value="Genomic_DNA"/>
</dbReference>
<feature type="domain" description="Protein kinase" evidence="3">
    <location>
        <begin position="1"/>
        <end position="235"/>
    </location>
</feature>
<keyword evidence="4" id="KW-0808">Transferase</keyword>
<evidence type="ECO:0000256" key="1">
    <source>
        <dbReference type="ARBA" id="ARBA00012513"/>
    </source>
</evidence>
<dbReference type="EMBL" id="WIXE01021794">
    <property type="protein sequence ID" value="KAK5968061.1"/>
    <property type="molecule type" value="Genomic_DNA"/>
</dbReference>
<dbReference type="GO" id="GO:0004674">
    <property type="term" value="F:protein serine/threonine kinase activity"/>
    <property type="evidence" value="ECO:0007669"/>
    <property type="project" value="UniProtKB-EC"/>
</dbReference>
<comment type="caution">
    <text evidence="4">The sequence shown here is derived from an EMBL/GenBank/DDBJ whole genome shotgun (WGS) entry which is preliminary data.</text>
</comment>
<dbReference type="SMART" id="SM00220">
    <property type="entry name" value="S_TKc"/>
    <property type="match status" value="1"/>
</dbReference>
<keyword evidence="6" id="KW-1185">Reference proteome</keyword>
<dbReference type="AlphaFoldDB" id="A0AAN8ETU9"/>
<sequence length="286" mass="33998">REVLVYEVINVAKREDPRSADHILHMVDKGYNQYFKYIIMPYTGKSLDYIKETVLKSEFAPHTAIQIACQTHLALKNLHELGYIHRDVKPDNFVVGRYENRNVIFVMDFGMSTKFEKTTANLPRESRYKFIGTPKYAARATHQGRVVNRKEDMESWYYMVIELFGTNYLPWAQIDDLDQMFYLKECFFASKYDTTVYADTAVPKELIAVRRFIDQINGAERPNYEEHEKVLEKLVRDYKVDYYAPFEWADALAKLFLNKEQKEMEMKEREKERKLRRRTSTMRVGA</sequence>
<dbReference type="InterPro" id="IPR011009">
    <property type="entry name" value="Kinase-like_dom_sf"/>
</dbReference>
<evidence type="ECO:0000256" key="2">
    <source>
        <dbReference type="SAM" id="MobiDB-lite"/>
    </source>
</evidence>
<dbReference type="PROSITE" id="PS50011">
    <property type="entry name" value="PROTEIN_KINASE_DOM"/>
    <property type="match status" value="1"/>
</dbReference>
<dbReference type="Pfam" id="PF00069">
    <property type="entry name" value="Pkinase"/>
    <property type="match status" value="1"/>
</dbReference>
<keyword evidence="4" id="KW-0418">Kinase</keyword>
<dbReference type="GO" id="GO:0005524">
    <property type="term" value="F:ATP binding"/>
    <property type="evidence" value="ECO:0007669"/>
    <property type="project" value="InterPro"/>
</dbReference>
<dbReference type="PROSITE" id="PS00108">
    <property type="entry name" value="PROTEIN_KINASE_ST"/>
    <property type="match status" value="1"/>
</dbReference>
<dbReference type="EC" id="2.7.11.1" evidence="1"/>
<evidence type="ECO:0000313" key="5">
    <source>
        <dbReference type="EMBL" id="KAK5974295.1"/>
    </source>
</evidence>
<dbReference type="InterPro" id="IPR050235">
    <property type="entry name" value="CK1_Ser-Thr_kinase"/>
</dbReference>
<reference evidence="4 6" key="1">
    <citation type="submission" date="2019-10" db="EMBL/GenBank/DDBJ databases">
        <title>Assembly and Annotation for the nematode Trichostrongylus colubriformis.</title>
        <authorList>
            <person name="Martin J."/>
        </authorList>
    </citation>
    <scope>NUCLEOTIDE SEQUENCE [LARGE SCALE GENOMIC DNA]</scope>
    <source>
        <strain evidence="4">G859</strain>
        <tissue evidence="4">Whole worm</tissue>
    </source>
</reference>
<dbReference type="PANTHER" id="PTHR11909">
    <property type="entry name" value="CASEIN KINASE-RELATED"/>
    <property type="match status" value="1"/>
</dbReference>
<accession>A0AAN8ETU9</accession>
<feature type="non-terminal residue" evidence="4">
    <location>
        <position position="1"/>
    </location>
</feature>
<evidence type="ECO:0000259" key="3">
    <source>
        <dbReference type="PROSITE" id="PS50011"/>
    </source>
</evidence>
<evidence type="ECO:0000313" key="6">
    <source>
        <dbReference type="Proteomes" id="UP001331761"/>
    </source>
</evidence>
<dbReference type="Proteomes" id="UP001331761">
    <property type="component" value="Unassembled WGS sequence"/>
</dbReference>
<dbReference type="SUPFAM" id="SSF56112">
    <property type="entry name" value="Protein kinase-like (PK-like)"/>
    <property type="match status" value="1"/>
</dbReference>
<protein>
    <recommendedName>
        <fullName evidence="1">non-specific serine/threonine protein kinase</fullName>
        <ecNumber evidence="1">2.7.11.1</ecNumber>
    </recommendedName>
</protein>
<feature type="region of interest" description="Disordered" evidence="2">
    <location>
        <begin position="267"/>
        <end position="286"/>
    </location>
</feature>
<organism evidence="4 6">
    <name type="scientific">Trichostrongylus colubriformis</name>
    <name type="common">Black scour worm</name>
    <dbReference type="NCBI Taxonomy" id="6319"/>
    <lineage>
        <taxon>Eukaryota</taxon>
        <taxon>Metazoa</taxon>
        <taxon>Ecdysozoa</taxon>
        <taxon>Nematoda</taxon>
        <taxon>Chromadorea</taxon>
        <taxon>Rhabditida</taxon>
        <taxon>Rhabditina</taxon>
        <taxon>Rhabditomorpha</taxon>
        <taxon>Strongyloidea</taxon>
        <taxon>Trichostrongylidae</taxon>
        <taxon>Trichostrongylus</taxon>
    </lineage>
</organism>
<gene>
    <name evidence="5" type="ORF">GCK32_013667</name>
    <name evidence="4" type="ORF">GCK32_013685</name>
</gene>
<name>A0AAN8ETU9_TRICO</name>
<evidence type="ECO:0000313" key="4">
    <source>
        <dbReference type="EMBL" id="KAK5968061.1"/>
    </source>
</evidence>
<dbReference type="InterPro" id="IPR000719">
    <property type="entry name" value="Prot_kinase_dom"/>
</dbReference>
<dbReference type="Gene3D" id="1.10.510.10">
    <property type="entry name" value="Transferase(Phosphotransferase) domain 1"/>
    <property type="match status" value="1"/>
</dbReference>
<dbReference type="InterPro" id="IPR008271">
    <property type="entry name" value="Ser/Thr_kinase_AS"/>
</dbReference>
<proteinExistence type="predicted"/>